<gene>
    <name evidence="2" type="primary">TC6_067</name>
</gene>
<sequence length="90" mass="10251">MAFQAKNHKRQPDTRMSNKAKIARREDKIDALNAERTPEARKARKAMNDVVYRGSRTNLNDFWNPKGKRLAKGSGVKATKINRALKAKTN</sequence>
<dbReference type="Proteomes" id="UP000241282">
    <property type="component" value="Segment"/>
</dbReference>
<evidence type="ECO:0000256" key="1">
    <source>
        <dbReference type="SAM" id="MobiDB-lite"/>
    </source>
</evidence>
<evidence type="ECO:0000313" key="3">
    <source>
        <dbReference type="Proteomes" id="UP000241282"/>
    </source>
</evidence>
<protein>
    <submittedName>
        <fullName evidence="2">Uncharacterized protein</fullName>
    </submittedName>
</protein>
<proteinExistence type="predicted"/>
<organism evidence="2 3">
    <name type="scientific">Pseudomonas phage TC6</name>
    <dbReference type="NCBI Taxonomy" id="2060947"/>
    <lineage>
        <taxon>Viruses</taxon>
        <taxon>Duplodnaviria</taxon>
        <taxon>Heunggongvirae</taxon>
        <taxon>Uroviricota</taxon>
        <taxon>Caudoviricetes</taxon>
        <taxon>Zobellviridae</taxon>
        <taxon>Paundecimvirus</taxon>
        <taxon>Paundecimvirus PA11</taxon>
    </lineage>
</organism>
<accession>A0A2H5BQG8</accession>
<reference evidence="2 3" key="1">
    <citation type="submission" date="2017-12" db="EMBL/GenBank/DDBJ databases">
        <title>Genomic identification of Pseudomonas aeruginosa phage TC6.</title>
        <authorList>
            <person name="Lu S."/>
            <person name="Tang C."/>
            <person name="Deng C."/>
            <person name="Zhang Y."/>
            <person name="Xiao C."/>
        </authorList>
    </citation>
    <scope>NUCLEOTIDE SEQUENCE [LARGE SCALE GENOMIC DNA]</scope>
</reference>
<dbReference type="EMBL" id="MG676466">
    <property type="protein sequence ID" value="AUG88578.1"/>
    <property type="molecule type" value="Genomic_DNA"/>
</dbReference>
<feature type="region of interest" description="Disordered" evidence="1">
    <location>
        <begin position="1"/>
        <end position="46"/>
    </location>
</feature>
<evidence type="ECO:0000313" key="2">
    <source>
        <dbReference type="EMBL" id="AUG88578.1"/>
    </source>
</evidence>
<name>A0A2H5BQG8_9CAUD</name>